<comment type="caution">
    <text evidence="1">The sequence shown here is derived from an EMBL/GenBank/DDBJ whole genome shotgun (WGS) entry which is preliminary data.</text>
</comment>
<reference evidence="2" key="1">
    <citation type="journal article" date="2019" name="Int. J. Syst. Evol. Microbiol.">
        <title>The Global Catalogue of Microorganisms (GCM) 10K type strain sequencing project: providing services to taxonomists for standard genome sequencing and annotation.</title>
        <authorList>
            <consortium name="The Broad Institute Genomics Platform"/>
            <consortium name="The Broad Institute Genome Sequencing Center for Infectious Disease"/>
            <person name="Wu L."/>
            <person name="Ma J."/>
        </authorList>
    </citation>
    <scope>NUCLEOTIDE SEQUENCE [LARGE SCALE GENOMIC DNA]</scope>
    <source>
        <strain evidence="2">CGMCC 4.7177</strain>
    </source>
</reference>
<keyword evidence="2" id="KW-1185">Reference proteome</keyword>
<dbReference type="InterPro" id="IPR011256">
    <property type="entry name" value="Reg_factor_effector_dom_sf"/>
</dbReference>
<dbReference type="EMBL" id="JBHUGI010000006">
    <property type="protein sequence ID" value="MFD1927181.1"/>
    <property type="molecule type" value="Genomic_DNA"/>
</dbReference>
<dbReference type="Proteomes" id="UP001597218">
    <property type="component" value="Unassembled WGS sequence"/>
</dbReference>
<evidence type="ECO:0000313" key="2">
    <source>
        <dbReference type="Proteomes" id="UP001597218"/>
    </source>
</evidence>
<dbReference type="Gene3D" id="3.20.80.10">
    <property type="entry name" value="Regulatory factor, effector binding domain"/>
    <property type="match status" value="1"/>
</dbReference>
<proteinExistence type="predicted"/>
<evidence type="ECO:0000313" key="1">
    <source>
        <dbReference type="EMBL" id="MFD1927181.1"/>
    </source>
</evidence>
<accession>A0ABW4SCU5</accession>
<protein>
    <submittedName>
        <fullName evidence="1">Uncharacterized protein</fullName>
    </submittedName>
</protein>
<organism evidence="1 2">
    <name type="scientific">Sporosarcina siberiensis</name>
    <dbReference type="NCBI Taxonomy" id="1365606"/>
    <lineage>
        <taxon>Bacteria</taxon>
        <taxon>Bacillati</taxon>
        <taxon>Bacillota</taxon>
        <taxon>Bacilli</taxon>
        <taxon>Bacillales</taxon>
        <taxon>Caryophanaceae</taxon>
        <taxon>Sporosarcina</taxon>
    </lineage>
</organism>
<name>A0ABW4SCU5_9BACL</name>
<gene>
    <name evidence="1" type="ORF">ACFSFY_03780</name>
</gene>
<dbReference type="RefSeq" id="WP_381535835.1">
    <property type="nucleotide sequence ID" value="NZ_JBHUGI010000006.1"/>
</dbReference>
<sequence length="49" mass="5829">MKKFEWRKELKELYLPKKEPTKVEVPKMKFFTIEGSGNPNTSEQFHGNT</sequence>